<evidence type="ECO:0000313" key="4">
    <source>
        <dbReference type="Proteomes" id="UP001500235"/>
    </source>
</evidence>
<proteinExistence type="predicted"/>
<accession>A0ABP7SWF5</accession>
<dbReference type="Pfam" id="PF07811">
    <property type="entry name" value="TadE"/>
    <property type="match status" value="1"/>
</dbReference>
<keyword evidence="1" id="KW-0812">Transmembrane</keyword>
<gene>
    <name evidence="3" type="ORF">GCM10022280_15780</name>
</gene>
<dbReference type="Proteomes" id="UP001500235">
    <property type="component" value="Unassembled WGS sequence"/>
</dbReference>
<sequence length="208" mass="21707">MRLALRLARAERAAIAAEFALVLPVLLFFLFGVVDVGRFMWDLNQAEKATQIGARMAAVTDPVSSGLIAANFASTDLKPGELIPADAMAPVTCTQEECSCPEDTGGPPCPLAEDGGGVDSAAFNKLVSRMQEIKPDLTADNIRVTYSGSGFGFAGSADTEVMEVSPLITVSLEGVTFSPTTALLLANFRLPVTSTTVVAEDVSGGFSN</sequence>
<name>A0ABP7SWF5_9SPHN</name>
<dbReference type="InterPro" id="IPR012495">
    <property type="entry name" value="TadE-like_dom"/>
</dbReference>
<feature type="transmembrane region" description="Helical" evidence="1">
    <location>
        <begin position="12"/>
        <end position="34"/>
    </location>
</feature>
<dbReference type="EMBL" id="BAABBQ010000001">
    <property type="protein sequence ID" value="GAA4017396.1"/>
    <property type="molecule type" value="Genomic_DNA"/>
</dbReference>
<evidence type="ECO:0000313" key="3">
    <source>
        <dbReference type="EMBL" id="GAA4017396.1"/>
    </source>
</evidence>
<keyword evidence="1" id="KW-0472">Membrane</keyword>
<keyword evidence="1" id="KW-1133">Transmembrane helix</keyword>
<feature type="domain" description="TadE-like" evidence="2">
    <location>
        <begin position="14"/>
        <end position="55"/>
    </location>
</feature>
<protein>
    <recommendedName>
        <fullName evidence="2">TadE-like domain-containing protein</fullName>
    </recommendedName>
</protein>
<reference evidence="4" key="1">
    <citation type="journal article" date="2019" name="Int. J. Syst. Evol. Microbiol.">
        <title>The Global Catalogue of Microorganisms (GCM) 10K type strain sequencing project: providing services to taxonomists for standard genome sequencing and annotation.</title>
        <authorList>
            <consortium name="The Broad Institute Genomics Platform"/>
            <consortium name="The Broad Institute Genome Sequencing Center for Infectious Disease"/>
            <person name="Wu L."/>
            <person name="Ma J."/>
        </authorList>
    </citation>
    <scope>NUCLEOTIDE SEQUENCE [LARGE SCALE GENOMIC DNA]</scope>
    <source>
        <strain evidence="4">JCM 17563</strain>
    </source>
</reference>
<organism evidence="3 4">
    <name type="scientific">Sphingomonas swuensis</name>
    <dbReference type="NCBI Taxonomy" id="977800"/>
    <lineage>
        <taxon>Bacteria</taxon>
        <taxon>Pseudomonadati</taxon>
        <taxon>Pseudomonadota</taxon>
        <taxon>Alphaproteobacteria</taxon>
        <taxon>Sphingomonadales</taxon>
        <taxon>Sphingomonadaceae</taxon>
        <taxon>Sphingomonas</taxon>
    </lineage>
</organism>
<keyword evidence="4" id="KW-1185">Reference proteome</keyword>
<evidence type="ECO:0000259" key="2">
    <source>
        <dbReference type="Pfam" id="PF07811"/>
    </source>
</evidence>
<dbReference type="RefSeq" id="WP_344706840.1">
    <property type="nucleotide sequence ID" value="NZ_BAABBQ010000001.1"/>
</dbReference>
<evidence type="ECO:0000256" key="1">
    <source>
        <dbReference type="SAM" id="Phobius"/>
    </source>
</evidence>
<comment type="caution">
    <text evidence="3">The sequence shown here is derived from an EMBL/GenBank/DDBJ whole genome shotgun (WGS) entry which is preliminary data.</text>
</comment>